<comment type="caution">
    <text evidence="10">The sequence shown here is derived from an EMBL/GenBank/DDBJ whole genome shotgun (WGS) entry which is preliminary data.</text>
</comment>
<dbReference type="GO" id="GO:0009341">
    <property type="term" value="C:beta-galactosidase complex"/>
    <property type="evidence" value="ECO:0007669"/>
    <property type="project" value="InterPro"/>
</dbReference>
<evidence type="ECO:0000256" key="3">
    <source>
        <dbReference type="ARBA" id="ARBA00012756"/>
    </source>
</evidence>
<evidence type="ECO:0000259" key="9">
    <source>
        <dbReference type="SMART" id="SM01038"/>
    </source>
</evidence>
<dbReference type="InterPro" id="IPR008979">
    <property type="entry name" value="Galactose-bd-like_sf"/>
</dbReference>
<evidence type="ECO:0000256" key="5">
    <source>
        <dbReference type="ARBA" id="ARBA00022801"/>
    </source>
</evidence>
<dbReference type="Proteomes" id="UP000190188">
    <property type="component" value="Unassembled WGS sequence"/>
</dbReference>
<dbReference type="GO" id="GO:0030246">
    <property type="term" value="F:carbohydrate binding"/>
    <property type="evidence" value="ECO:0007669"/>
    <property type="project" value="InterPro"/>
</dbReference>
<accession>A0A1T2X6S1</accession>
<dbReference type="Gene3D" id="2.60.120.260">
    <property type="entry name" value="Galactose-binding domain-like"/>
    <property type="match status" value="1"/>
</dbReference>
<evidence type="ECO:0000256" key="6">
    <source>
        <dbReference type="ARBA" id="ARBA00023295"/>
    </source>
</evidence>
<dbReference type="SUPFAM" id="SSF49785">
    <property type="entry name" value="Galactose-binding domain-like"/>
    <property type="match status" value="1"/>
</dbReference>
<organism evidence="10 11">
    <name type="scientific">Paenibacillus selenitireducens</name>
    <dbReference type="NCBI Taxonomy" id="1324314"/>
    <lineage>
        <taxon>Bacteria</taxon>
        <taxon>Bacillati</taxon>
        <taxon>Bacillota</taxon>
        <taxon>Bacilli</taxon>
        <taxon>Bacillales</taxon>
        <taxon>Paenibacillaceae</taxon>
        <taxon>Paenibacillus</taxon>
    </lineage>
</organism>
<dbReference type="InterPro" id="IPR006102">
    <property type="entry name" value="Ig-like_GH2"/>
</dbReference>
<dbReference type="Pfam" id="PF00703">
    <property type="entry name" value="Glyco_hydro_2"/>
    <property type="match status" value="1"/>
</dbReference>
<dbReference type="AlphaFoldDB" id="A0A1T2X6S1"/>
<evidence type="ECO:0000313" key="10">
    <source>
        <dbReference type="EMBL" id="OPA75515.1"/>
    </source>
</evidence>
<evidence type="ECO:0000256" key="1">
    <source>
        <dbReference type="ARBA" id="ARBA00001412"/>
    </source>
</evidence>
<dbReference type="InterPro" id="IPR032312">
    <property type="entry name" value="LacZ_4"/>
</dbReference>
<dbReference type="Pfam" id="PF02837">
    <property type="entry name" value="Glyco_hydro_2_N"/>
    <property type="match status" value="1"/>
</dbReference>
<dbReference type="InterPro" id="IPR023230">
    <property type="entry name" value="Glyco_hydro_2_CS"/>
</dbReference>
<dbReference type="InterPro" id="IPR004199">
    <property type="entry name" value="B-gal_small/dom_5"/>
</dbReference>
<dbReference type="SMART" id="SM01038">
    <property type="entry name" value="Bgal_small_N"/>
    <property type="match status" value="1"/>
</dbReference>
<evidence type="ECO:0000256" key="7">
    <source>
        <dbReference type="ARBA" id="ARBA00032230"/>
    </source>
</evidence>
<dbReference type="NCBIfam" id="NF007666">
    <property type="entry name" value="PRK10340.1"/>
    <property type="match status" value="1"/>
</dbReference>
<keyword evidence="11" id="KW-1185">Reference proteome</keyword>
<dbReference type="InterPro" id="IPR014718">
    <property type="entry name" value="GH-type_carb-bd"/>
</dbReference>
<evidence type="ECO:0000256" key="2">
    <source>
        <dbReference type="ARBA" id="ARBA00007401"/>
    </source>
</evidence>
<dbReference type="PROSITE" id="PS00608">
    <property type="entry name" value="GLYCOSYL_HYDROL_F2_2"/>
    <property type="match status" value="1"/>
</dbReference>
<dbReference type="PANTHER" id="PTHR46323:SF2">
    <property type="entry name" value="BETA-GALACTOSIDASE"/>
    <property type="match status" value="1"/>
</dbReference>
<dbReference type="InterPro" id="IPR036156">
    <property type="entry name" value="Beta-gal/glucu_dom_sf"/>
</dbReference>
<dbReference type="SUPFAM" id="SSF74650">
    <property type="entry name" value="Galactose mutarotase-like"/>
    <property type="match status" value="1"/>
</dbReference>
<dbReference type="PANTHER" id="PTHR46323">
    <property type="entry name" value="BETA-GALACTOSIDASE"/>
    <property type="match status" value="1"/>
</dbReference>
<evidence type="ECO:0000256" key="8">
    <source>
        <dbReference type="RuleBase" id="RU361154"/>
    </source>
</evidence>
<dbReference type="InterPro" id="IPR006101">
    <property type="entry name" value="Glyco_hydro_2"/>
</dbReference>
<dbReference type="Pfam" id="PF16353">
    <property type="entry name" value="LacZ_4"/>
    <property type="match status" value="1"/>
</dbReference>
<dbReference type="RefSeq" id="WP_078500706.1">
    <property type="nucleotide sequence ID" value="NZ_MSZX01000008.1"/>
</dbReference>
<feature type="domain" description="Beta galactosidase small chain/" evidence="9">
    <location>
        <begin position="756"/>
        <end position="1026"/>
    </location>
</feature>
<dbReference type="OrthoDB" id="9762066at2"/>
<dbReference type="FunFam" id="3.20.20.80:FF:000018">
    <property type="entry name" value="Beta-galactosidase"/>
    <property type="match status" value="1"/>
</dbReference>
<dbReference type="GO" id="GO:0005990">
    <property type="term" value="P:lactose catabolic process"/>
    <property type="evidence" value="ECO:0007669"/>
    <property type="project" value="TreeGrafter"/>
</dbReference>
<evidence type="ECO:0000313" key="11">
    <source>
        <dbReference type="Proteomes" id="UP000190188"/>
    </source>
</evidence>
<dbReference type="Gene3D" id="2.60.40.10">
    <property type="entry name" value="Immunoglobulins"/>
    <property type="match status" value="2"/>
</dbReference>
<dbReference type="SUPFAM" id="SSF51445">
    <property type="entry name" value="(Trans)glycosidases"/>
    <property type="match status" value="1"/>
</dbReference>
<dbReference type="PRINTS" id="PR00132">
    <property type="entry name" value="GLHYDRLASE2"/>
</dbReference>
<dbReference type="STRING" id="1324314.BVG16_19390"/>
<dbReference type="EC" id="3.2.1.23" evidence="3 8"/>
<protein>
    <recommendedName>
        <fullName evidence="4 8">Beta-galactosidase</fullName>
        <ecNumber evidence="3 8">3.2.1.23</ecNumber>
    </recommendedName>
    <alternativeName>
        <fullName evidence="7 8">Lactase</fullName>
    </alternativeName>
</protein>
<gene>
    <name evidence="10" type="ORF">BVG16_19390</name>
</gene>
<dbReference type="Pfam" id="PF02929">
    <property type="entry name" value="Bgal_small_N"/>
    <property type="match status" value="1"/>
</dbReference>
<dbReference type="InterPro" id="IPR050347">
    <property type="entry name" value="Bact_Beta-galactosidase"/>
</dbReference>
<dbReference type="InterPro" id="IPR011013">
    <property type="entry name" value="Gal_mutarotase_sf_dom"/>
</dbReference>
<keyword evidence="5 8" id="KW-0378">Hydrolase</keyword>
<comment type="similarity">
    <text evidence="2 8">Belongs to the glycosyl hydrolase 2 family.</text>
</comment>
<keyword evidence="6 8" id="KW-0326">Glycosidase</keyword>
<sequence length="1048" mass="119357">MQHRVFANTAHDWSRLDVLHVNREDSRSYFIPYPNTSLASTFDRGNSPWFRLLNGSWKFRYDEHPQKAPKDFYEDNFDSSAWSSIEVPGHWQLQGYGSPHYTDLYYPFPIDPPHVPDQNPTGSYLRTFTLPASWDGMRQTLRFEGVDSAFHVWVNGQYVGYSQGSRLPSEFDISSYVRTGQNTLAVRVYQWSDGSYIEDQDMWWISGIFRDVSIIAEPNVRIRDFTVRTLLDDAYVNGDLAMAFHLNANHGTDVGSGYTIAYELLDATGKHAASGMSESVTLGNNQEQLLELNTAIQAPHLWSAEAPYLYTLLISLLDAQDHTIEVIPYRIGFRSVEVRGGQMLVNGVPIMLKGVNRHDHHPELGRYVPYEVMKQDVLMMKQHNINAVRTAHYPNDPRFYDLCDQYGLYVMDETDLECHGTELIGKVDLLSDDPAWEAAYVDRMERMVHRDKNHASIIMWSLGNESGFGCNQRAMSDWCRQADPTRLIHYEGDREAAVCDVFSTMYSSPEKLEGFGQQDDLDKPHIVCEYAHAMGNGPGGLKEYDEIYKKYRRLQGGFVWEWIDHGLLHHSESGEPYYTYGGDYGDEPNNSNFVIDGLIQPDRTPSPGLLEYKKVIEPLIVEAVDLEQGRLSIRNLYDFISLDHLQLSWSIKSGERLEASGTCTLPHIEAGGSEQIQLPINAAENAASASMHAERWLYVRFSLGQEESWAARGHEVAWAQFLLPTNNGTNLIPTLSGKGQDLFTPLHYEQKESTLYVQGEQFSVTFDLLAGTIQSWNYEGKSLLHKGPKLNFWRAPIDNDMYVLEGWKKAHLDRLMQRVDACTYEVKDGKVIVQFQLRIAPPVHDYGIRCVVTFTVYPSGEMTWEAAGQPEGKLPDMLPRIGWQLEIPQAYDRATWYGRGPGESYADSKLASAVGLYHKNVRDLQFPYVFPQENGNRTDVRWVALNEIRGVGFMAIGDPVLEFSAHRYTTQDLEKARHLHELGERDTITLNLDYRQNGLGSNSCGPAQLPAYALKPEPFQFQIRLQPFHAEAIRPVTLGNTMIERDDR</sequence>
<dbReference type="InterPro" id="IPR017853">
    <property type="entry name" value="GH"/>
</dbReference>
<dbReference type="InterPro" id="IPR013783">
    <property type="entry name" value="Ig-like_fold"/>
</dbReference>
<comment type="catalytic activity">
    <reaction evidence="1 8">
        <text>Hydrolysis of terminal non-reducing beta-D-galactose residues in beta-D-galactosides.</text>
        <dbReference type="EC" id="3.2.1.23"/>
    </reaction>
</comment>
<proteinExistence type="inferred from homology"/>
<dbReference type="PROSITE" id="PS00719">
    <property type="entry name" value="GLYCOSYL_HYDROL_F2_1"/>
    <property type="match status" value="1"/>
</dbReference>
<dbReference type="EMBL" id="MSZX01000008">
    <property type="protein sequence ID" value="OPA75515.1"/>
    <property type="molecule type" value="Genomic_DNA"/>
</dbReference>
<dbReference type="Pfam" id="PF02836">
    <property type="entry name" value="Glyco_hydro_2_C"/>
    <property type="match status" value="1"/>
</dbReference>
<dbReference type="InterPro" id="IPR023232">
    <property type="entry name" value="Glyco_hydro_2_AS"/>
</dbReference>
<dbReference type="InterPro" id="IPR006104">
    <property type="entry name" value="Glyco_hydro_2_N"/>
</dbReference>
<dbReference type="SUPFAM" id="SSF49303">
    <property type="entry name" value="beta-Galactosidase/glucuronidase domain"/>
    <property type="match status" value="2"/>
</dbReference>
<dbReference type="Gene3D" id="2.70.98.10">
    <property type="match status" value="1"/>
</dbReference>
<evidence type="ECO:0000256" key="4">
    <source>
        <dbReference type="ARBA" id="ARBA00013303"/>
    </source>
</evidence>
<name>A0A1T2X6S1_9BACL</name>
<dbReference type="InterPro" id="IPR006103">
    <property type="entry name" value="Glyco_hydro_2_cat"/>
</dbReference>
<dbReference type="GO" id="GO:0004565">
    <property type="term" value="F:beta-galactosidase activity"/>
    <property type="evidence" value="ECO:0007669"/>
    <property type="project" value="UniProtKB-EC"/>
</dbReference>
<dbReference type="Gene3D" id="3.20.20.80">
    <property type="entry name" value="Glycosidases"/>
    <property type="match status" value="1"/>
</dbReference>
<reference evidence="10 11" key="1">
    <citation type="submission" date="2017-01" db="EMBL/GenBank/DDBJ databases">
        <title>Genome analysis of Paenibacillus selenitrireducens ES3-24.</title>
        <authorList>
            <person name="Xu D."/>
            <person name="Yao R."/>
            <person name="Zheng S."/>
        </authorList>
    </citation>
    <scope>NUCLEOTIDE SEQUENCE [LARGE SCALE GENOMIC DNA]</scope>
    <source>
        <strain evidence="10 11">ES3-24</strain>
    </source>
</reference>